<name>A0ABR3XYG9_9EURO</name>
<feature type="region of interest" description="Disordered" evidence="1">
    <location>
        <begin position="251"/>
        <end position="315"/>
    </location>
</feature>
<dbReference type="Proteomes" id="UP001583193">
    <property type="component" value="Unassembled WGS sequence"/>
</dbReference>
<dbReference type="EMBL" id="JAVDPF010000008">
    <property type="protein sequence ID" value="KAL1881019.1"/>
    <property type="molecule type" value="Genomic_DNA"/>
</dbReference>
<evidence type="ECO:0000313" key="4">
    <source>
        <dbReference type="Proteomes" id="UP001583193"/>
    </source>
</evidence>
<comment type="caution">
    <text evidence="3">The sequence shown here is derived from an EMBL/GenBank/DDBJ whole genome shotgun (WGS) entry which is preliminary data.</text>
</comment>
<reference evidence="3 4" key="1">
    <citation type="journal article" date="2024" name="IMA Fungus">
        <title>IMA Genome - F19 : A genome assembly and annotation guide to empower mycologists, including annotated draft genome sequences of Ceratocystis pirilliformis, Diaporthe australafricana, Fusarium ophioides, Paecilomyces lecythidis, and Sporothrix stenoceras.</title>
        <authorList>
            <person name="Aylward J."/>
            <person name="Wilson A.M."/>
            <person name="Visagie C.M."/>
            <person name="Spraker J."/>
            <person name="Barnes I."/>
            <person name="Buitendag C."/>
            <person name="Ceriani C."/>
            <person name="Del Mar Angel L."/>
            <person name="du Plessis D."/>
            <person name="Fuchs T."/>
            <person name="Gasser K."/>
            <person name="Kramer D."/>
            <person name="Li W."/>
            <person name="Munsamy K."/>
            <person name="Piso A."/>
            <person name="Price J.L."/>
            <person name="Sonnekus B."/>
            <person name="Thomas C."/>
            <person name="van der Nest A."/>
            <person name="van Dijk A."/>
            <person name="van Heerden A."/>
            <person name="van Vuuren N."/>
            <person name="Yilmaz N."/>
            <person name="Duong T.A."/>
            <person name="van der Merwe N.A."/>
            <person name="Wingfield M.J."/>
            <person name="Wingfield B.D."/>
        </authorList>
    </citation>
    <scope>NUCLEOTIDE SEQUENCE [LARGE SCALE GENOMIC DNA]</scope>
    <source>
        <strain evidence="3 4">CMW 18167</strain>
    </source>
</reference>
<feature type="chain" id="PRO_5047483437" evidence="2">
    <location>
        <begin position="20"/>
        <end position="505"/>
    </location>
</feature>
<evidence type="ECO:0000256" key="2">
    <source>
        <dbReference type="SAM" id="SignalP"/>
    </source>
</evidence>
<proteinExistence type="predicted"/>
<feature type="compositionally biased region" description="Basic residues" evidence="1">
    <location>
        <begin position="302"/>
        <end position="313"/>
    </location>
</feature>
<organism evidence="3 4">
    <name type="scientific">Paecilomyces lecythidis</name>
    <dbReference type="NCBI Taxonomy" id="3004212"/>
    <lineage>
        <taxon>Eukaryota</taxon>
        <taxon>Fungi</taxon>
        <taxon>Dikarya</taxon>
        <taxon>Ascomycota</taxon>
        <taxon>Pezizomycotina</taxon>
        <taxon>Eurotiomycetes</taxon>
        <taxon>Eurotiomycetidae</taxon>
        <taxon>Eurotiales</taxon>
        <taxon>Thermoascaceae</taxon>
        <taxon>Paecilomyces</taxon>
    </lineage>
</organism>
<feature type="compositionally biased region" description="Basic and acidic residues" evidence="1">
    <location>
        <begin position="252"/>
        <end position="290"/>
    </location>
</feature>
<dbReference type="InterPro" id="IPR038921">
    <property type="entry name" value="YOR389W-like"/>
</dbReference>
<feature type="region of interest" description="Disordered" evidence="1">
    <location>
        <begin position="118"/>
        <end position="138"/>
    </location>
</feature>
<protein>
    <submittedName>
        <fullName evidence="3">Uncharacterized protein</fullName>
    </submittedName>
</protein>
<gene>
    <name evidence="3" type="ORF">Plec18167_003560</name>
</gene>
<sequence>MLSLNLLLAWYFLPAVIVGAPNNNHHEAPPPNSNHIFNTIYASMRHDASSLYPTGVSFFLATVPRGTQFYHGSGSPDPVRGLEWLAFEPEHALGFAHRSEQHGHRHVRGQEGLVKHTADAGRNSAQHPLSSDEPDDSANKTAGYLHTYVTTKDLRLLYLDGMSGTRGHALDAQDRILFNDTIGSEPDRVSETGIGGPPIEQERAILACKMAKDVWNDRIDGLIRTEADFEIILCNFERDLEVAYITRARPQSGREYHGKPHRDERFQQQDNHDEERRRPREEKRSRKDKPGAALTKPEGKHIPKHKGPRKGRQSRFNDLAGHQVVIDFEHFVTAYTYDLDLFPDNSTSPSLDHIPTEKLEPIREDINNMILTVDPPSHPFNWQSTVDRIKAAYSDVLHRLARGHFRSMISLREELEHVLEPFIDYRDTGDWASVTYRCQESFIPKYITDDTLVVHVVRHISHEICSAMTLPLADSEIDAKTATKLFHELVEYLAWTPRRKHGRHP</sequence>
<evidence type="ECO:0000256" key="1">
    <source>
        <dbReference type="SAM" id="MobiDB-lite"/>
    </source>
</evidence>
<dbReference type="PANTHER" id="PTHR35204">
    <property type="entry name" value="YALI0A21131P"/>
    <property type="match status" value="1"/>
</dbReference>
<evidence type="ECO:0000313" key="3">
    <source>
        <dbReference type="EMBL" id="KAL1881019.1"/>
    </source>
</evidence>
<feature type="signal peptide" evidence="2">
    <location>
        <begin position="1"/>
        <end position="19"/>
    </location>
</feature>
<dbReference type="PANTHER" id="PTHR35204:SF1">
    <property type="entry name" value="ENTEROTOXIN"/>
    <property type="match status" value="1"/>
</dbReference>
<keyword evidence="2" id="KW-0732">Signal</keyword>
<keyword evidence="4" id="KW-1185">Reference proteome</keyword>
<accession>A0ABR3XYG9</accession>